<sequence>MADPSFFWLLDEQREARVEEQTEVAQAQAAAPESVHITPVCKATALLQALRGTEAGVTALLECPGFAEQEDARQGGGLSKICTEALLAVLLTGASAEAPASSPATLREAAAQAVAVHGAAALTKRLLALGASPKGQANGTPPLEVALSAGHWDVAELLLGAGADPDPPTCTAAELQAPPATCPSATPETAGPGTKRKHTAAAPVAGSAAAASIDAEVEVQPTPLMMAVISGCALLVAHFLKAGADPCRTCVMGLPGKQRGVTLTPLIAAVTSGHPGIADRLLEAGADVHQQCGGAGGGADTSSALSSAVLGGSCEMVRLLVEHGACGGRNGGARVGHNHPGLKAAALAAQLGRADMLDVIYPPLAGALQGGSAAMLGRLKRRTILHPLTAAAQGGHLAAVQRLLELGASPSHSSSVVAGVQQYTPLMLAAANGHLAVMECLLSAGADPLQLNAQEHSAAALALQNGQLAAVRLLLRQAGELEGGSKASVAEALASKNAVAGSAFAEQSKAGAPVPPTATAAGLASPAAPMRPLTLRLSSSACKAWQIGFASRALPRHRPLTLAALEQERQRYLSLLAALLEADAAKQASGSASPAAAQVRGLADPVALALAAAGSDALLDALLACGVSLACVDPADGSFPLLAAAHHGWVPLLRLLLRGADVNQADCQGRTVLMLLASRPGMLSTAQQLFAWNAALPAGAQRLDLRRLDLTGRDALGVAVATRNKPFAEELLLYMMVQQQQQQQQAQHHSGKTTGEAVAAGAAQQAAVPPAQDDALFGVTAAGRLAVSEAVSGTYDFLLELGASCVADLNRPSNGRYLLHTQVISGTRKALAQCLKLPGIDVNVKDAEGHTACMLAVARQQPPFLREVLQGGGARLDLNARDSKGRTASLMAAAAVNTDVFQLLLEAGADFSLADHEGTTPLMALAARGKHKLLSRLLQVTQPPPINAQDGRGWTALHHAAAAGRINACKVLRSLGADAGLRTTVTDGQAACCLAVDLARQAGHTACLQLLRPQLELARSSVEDEDME</sequence>
<evidence type="ECO:0000256" key="2">
    <source>
        <dbReference type="ARBA" id="ARBA00023043"/>
    </source>
</evidence>
<feature type="repeat" description="ANK" evidence="3">
    <location>
        <begin position="421"/>
        <end position="453"/>
    </location>
</feature>
<dbReference type="EMBL" id="SIDB01000001">
    <property type="protein sequence ID" value="KAI3438083.1"/>
    <property type="molecule type" value="Genomic_DNA"/>
</dbReference>
<dbReference type="Pfam" id="PF12796">
    <property type="entry name" value="Ank_2"/>
    <property type="match status" value="3"/>
</dbReference>
<dbReference type="InterPro" id="IPR051165">
    <property type="entry name" value="Multifunctional_ANK_Repeat"/>
</dbReference>
<dbReference type="PANTHER" id="PTHR24123">
    <property type="entry name" value="ANKYRIN REPEAT-CONTAINING"/>
    <property type="match status" value="1"/>
</dbReference>
<feature type="repeat" description="ANK" evidence="3">
    <location>
        <begin position="261"/>
        <end position="293"/>
    </location>
</feature>
<evidence type="ECO:0000256" key="3">
    <source>
        <dbReference type="PROSITE-ProRule" id="PRU00023"/>
    </source>
</evidence>
<evidence type="ECO:0000256" key="4">
    <source>
        <dbReference type="SAM" id="MobiDB-lite"/>
    </source>
</evidence>
<evidence type="ECO:0000256" key="1">
    <source>
        <dbReference type="ARBA" id="ARBA00022737"/>
    </source>
</evidence>
<dbReference type="AlphaFoldDB" id="A0A9D4Z185"/>
<proteinExistence type="predicted"/>
<dbReference type="PROSITE" id="PS50297">
    <property type="entry name" value="ANK_REP_REGION"/>
    <property type="match status" value="4"/>
</dbReference>
<reference evidence="5" key="1">
    <citation type="journal article" date="2019" name="Plant J.">
        <title>Chlorella vulgaris genome assembly and annotation reveals the molecular basis for metabolic acclimation to high light conditions.</title>
        <authorList>
            <person name="Cecchin M."/>
            <person name="Marcolungo L."/>
            <person name="Rossato M."/>
            <person name="Girolomoni L."/>
            <person name="Cosentino E."/>
            <person name="Cuine S."/>
            <person name="Li-Beisson Y."/>
            <person name="Delledonne M."/>
            <person name="Ballottari M."/>
        </authorList>
    </citation>
    <scope>NUCLEOTIDE SEQUENCE</scope>
    <source>
        <strain evidence="5">211/11P</strain>
    </source>
</reference>
<dbReference type="Proteomes" id="UP001055712">
    <property type="component" value="Unassembled WGS sequence"/>
</dbReference>
<dbReference type="Pfam" id="PF00023">
    <property type="entry name" value="Ank"/>
    <property type="match status" value="2"/>
</dbReference>
<protein>
    <submittedName>
        <fullName evidence="5">Uncharacterized protein</fullName>
    </submittedName>
</protein>
<dbReference type="Gene3D" id="1.25.40.20">
    <property type="entry name" value="Ankyrin repeat-containing domain"/>
    <property type="match status" value="6"/>
</dbReference>
<dbReference type="SUPFAM" id="SSF48403">
    <property type="entry name" value="Ankyrin repeat"/>
    <property type="match status" value="3"/>
</dbReference>
<keyword evidence="1" id="KW-0677">Repeat</keyword>
<keyword evidence="6" id="KW-1185">Reference proteome</keyword>
<feature type="repeat" description="ANK" evidence="3">
    <location>
        <begin position="884"/>
        <end position="916"/>
    </location>
</feature>
<evidence type="ECO:0000313" key="5">
    <source>
        <dbReference type="EMBL" id="KAI3438083.1"/>
    </source>
</evidence>
<dbReference type="InterPro" id="IPR036770">
    <property type="entry name" value="Ankyrin_rpt-contain_sf"/>
</dbReference>
<dbReference type="PANTHER" id="PTHR24123:SF33">
    <property type="entry name" value="PROTEIN HOS4"/>
    <property type="match status" value="1"/>
</dbReference>
<gene>
    <name evidence="5" type="ORF">D9Q98_000525</name>
</gene>
<dbReference type="OrthoDB" id="539213at2759"/>
<feature type="repeat" description="ANK" evidence="3">
    <location>
        <begin position="138"/>
        <end position="166"/>
    </location>
</feature>
<organism evidence="5 6">
    <name type="scientific">Chlorella vulgaris</name>
    <name type="common">Green alga</name>
    <dbReference type="NCBI Taxonomy" id="3077"/>
    <lineage>
        <taxon>Eukaryota</taxon>
        <taxon>Viridiplantae</taxon>
        <taxon>Chlorophyta</taxon>
        <taxon>core chlorophytes</taxon>
        <taxon>Trebouxiophyceae</taxon>
        <taxon>Chlorellales</taxon>
        <taxon>Chlorellaceae</taxon>
        <taxon>Chlorella clade</taxon>
        <taxon>Chlorella</taxon>
    </lineage>
</organism>
<keyword evidence="2 3" id="KW-0040">ANK repeat</keyword>
<evidence type="ECO:0000313" key="6">
    <source>
        <dbReference type="Proteomes" id="UP001055712"/>
    </source>
</evidence>
<dbReference type="PROSITE" id="PS50088">
    <property type="entry name" value="ANK_REPEAT"/>
    <property type="match status" value="5"/>
</dbReference>
<comment type="caution">
    <text evidence="5">The sequence shown here is derived from an EMBL/GenBank/DDBJ whole genome shotgun (WGS) entry which is preliminary data.</text>
</comment>
<dbReference type="SMART" id="SM00248">
    <property type="entry name" value="ANK"/>
    <property type="match status" value="12"/>
</dbReference>
<dbReference type="InterPro" id="IPR002110">
    <property type="entry name" value="Ankyrin_rpt"/>
</dbReference>
<reference evidence="5" key="2">
    <citation type="submission" date="2020-11" db="EMBL/GenBank/DDBJ databases">
        <authorList>
            <person name="Cecchin M."/>
            <person name="Marcolungo L."/>
            <person name="Rossato M."/>
            <person name="Girolomoni L."/>
            <person name="Cosentino E."/>
            <person name="Cuine S."/>
            <person name="Li-Beisson Y."/>
            <person name="Delledonne M."/>
            <person name="Ballottari M."/>
        </authorList>
    </citation>
    <scope>NUCLEOTIDE SEQUENCE</scope>
    <source>
        <strain evidence="5">211/11P</strain>
        <tissue evidence="5">Whole cell</tissue>
    </source>
</reference>
<feature type="region of interest" description="Disordered" evidence="4">
    <location>
        <begin position="174"/>
        <end position="197"/>
    </location>
</feature>
<feature type="repeat" description="ANK" evidence="3">
    <location>
        <begin position="952"/>
        <end position="984"/>
    </location>
</feature>
<accession>A0A9D4Z185</accession>
<name>A0A9D4Z185_CHLVU</name>